<dbReference type="AlphaFoldDB" id="A0A9D1CGW2"/>
<dbReference type="EMBL" id="DVFO01000001">
    <property type="protein sequence ID" value="HIQ59989.1"/>
    <property type="molecule type" value="Genomic_DNA"/>
</dbReference>
<dbReference type="SFLD" id="SFLDG01129">
    <property type="entry name" value="C1.5:_HAD__Beta-PGM__Phosphata"/>
    <property type="match status" value="1"/>
</dbReference>
<proteinExistence type="predicted"/>
<dbReference type="SUPFAM" id="SSF56784">
    <property type="entry name" value="HAD-like"/>
    <property type="match status" value="1"/>
</dbReference>
<accession>A0A9D1CGW2</accession>
<sequence>MYTHIFFDLDGTLTDPKEGITNSVVYALASFGIQENPDRLTPFIGPPLIDSFMEFYHFDLPAAQKAVEKYREYFSQKGIFENKVFSGTQPLLAQLKAAGKTVCLATSKPEVFARQILEHFHIDGYFDEIVGSCLDGTRTKKGEVIGEVFARLGKNCPDKASCVMVGDRLHDIHGAQENGLDSIGVTFGYGSVEELTQAGATHIAHSFEELAQLLR</sequence>
<dbReference type="InterPro" id="IPR050155">
    <property type="entry name" value="HAD-like_hydrolase_sf"/>
</dbReference>
<dbReference type="CDD" id="cd04302">
    <property type="entry name" value="HAD_5NT"/>
    <property type="match status" value="1"/>
</dbReference>
<dbReference type="SFLD" id="SFLDS00003">
    <property type="entry name" value="Haloacid_Dehalogenase"/>
    <property type="match status" value="1"/>
</dbReference>
<dbReference type="PANTHER" id="PTHR43434">
    <property type="entry name" value="PHOSPHOGLYCOLATE PHOSPHATASE"/>
    <property type="match status" value="1"/>
</dbReference>
<dbReference type="InterPro" id="IPR023214">
    <property type="entry name" value="HAD_sf"/>
</dbReference>
<dbReference type="GO" id="GO:0016787">
    <property type="term" value="F:hydrolase activity"/>
    <property type="evidence" value="ECO:0007669"/>
    <property type="project" value="UniProtKB-KW"/>
</dbReference>
<dbReference type="GO" id="GO:0004713">
    <property type="term" value="F:protein tyrosine kinase activity"/>
    <property type="evidence" value="ECO:0007669"/>
    <property type="project" value="TreeGrafter"/>
</dbReference>
<organism evidence="1 2">
    <name type="scientific">Candidatus Enterenecus faecium</name>
    <dbReference type="NCBI Taxonomy" id="2840780"/>
    <lineage>
        <taxon>Bacteria</taxon>
        <taxon>Bacillati</taxon>
        <taxon>Bacillota</taxon>
        <taxon>Clostridia</taxon>
        <taxon>Eubacteriales</taxon>
        <taxon>Candidatus Enterenecus</taxon>
    </lineage>
</organism>
<evidence type="ECO:0000313" key="2">
    <source>
        <dbReference type="Proteomes" id="UP000886879"/>
    </source>
</evidence>
<dbReference type="Gene3D" id="1.10.150.240">
    <property type="entry name" value="Putative phosphatase, domain 2"/>
    <property type="match status" value="1"/>
</dbReference>
<keyword evidence="1" id="KW-0378">Hydrolase</keyword>
<dbReference type="Proteomes" id="UP000886879">
    <property type="component" value="Unassembled WGS sequence"/>
</dbReference>
<evidence type="ECO:0000313" key="1">
    <source>
        <dbReference type="EMBL" id="HIQ59989.1"/>
    </source>
</evidence>
<dbReference type="SFLD" id="SFLDG01135">
    <property type="entry name" value="C1.5.6:_HAD__Beta-PGM__Phospha"/>
    <property type="match status" value="1"/>
</dbReference>
<reference evidence="1" key="2">
    <citation type="journal article" date="2021" name="PeerJ">
        <title>Extensive microbial diversity within the chicken gut microbiome revealed by metagenomics and culture.</title>
        <authorList>
            <person name="Gilroy R."/>
            <person name="Ravi A."/>
            <person name="Getino M."/>
            <person name="Pursley I."/>
            <person name="Horton D.L."/>
            <person name="Alikhan N.F."/>
            <person name="Baker D."/>
            <person name="Gharbi K."/>
            <person name="Hall N."/>
            <person name="Watson M."/>
            <person name="Adriaenssens E.M."/>
            <person name="Foster-Nyarko E."/>
            <person name="Jarju S."/>
            <person name="Secka A."/>
            <person name="Antonio M."/>
            <person name="Oren A."/>
            <person name="Chaudhuri R.R."/>
            <person name="La Ragione R."/>
            <person name="Hildebrand F."/>
            <person name="Pallen M.J."/>
        </authorList>
    </citation>
    <scope>NUCLEOTIDE SEQUENCE</scope>
    <source>
        <strain evidence="1">ChiGjej2B2-12916</strain>
    </source>
</reference>
<gene>
    <name evidence="1" type="ORF">IAD31_00085</name>
</gene>
<reference evidence="1" key="1">
    <citation type="submission" date="2020-10" db="EMBL/GenBank/DDBJ databases">
        <authorList>
            <person name="Gilroy R."/>
        </authorList>
    </citation>
    <scope>NUCLEOTIDE SEQUENCE</scope>
    <source>
        <strain evidence="1">ChiGjej2B2-12916</strain>
    </source>
</reference>
<dbReference type="Pfam" id="PF13419">
    <property type="entry name" value="HAD_2"/>
    <property type="match status" value="1"/>
</dbReference>
<dbReference type="InterPro" id="IPR036412">
    <property type="entry name" value="HAD-like_sf"/>
</dbReference>
<dbReference type="Gene3D" id="3.40.50.1000">
    <property type="entry name" value="HAD superfamily/HAD-like"/>
    <property type="match status" value="1"/>
</dbReference>
<dbReference type="InterPro" id="IPR041492">
    <property type="entry name" value="HAD_2"/>
</dbReference>
<dbReference type="GO" id="GO:0005829">
    <property type="term" value="C:cytosol"/>
    <property type="evidence" value="ECO:0007669"/>
    <property type="project" value="TreeGrafter"/>
</dbReference>
<dbReference type="PANTHER" id="PTHR43434:SF20">
    <property type="entry name" value="5'-NUCLEOTIDASE"/>
    <property type="match status" value="1"/>
</dbReference>
<protein>
    <submittedName>
        <fullName evidence="1">HAD family hydrolase</fullName>
    </submittedName>
</protein>
<dbReference type="InterPro" id="IPR023198">
    <property type="entry name" value="PGP-like_dom2"/>
</dbReference>
<comment type="caution">
    <text evidence="1">The sequence shown here is derived from an EMBL/GenBank/DDBJ whole genome shotgun (WGS) entry which is preliminary data.</text>
</comment>
<name>A0A9D1CGW2_9FIRM</name>